<dbReference type="PANTHER" id="PTHR12589:SF7">
    <property type="entry name" value="6-PYRUVOYL TETRAHYDROBIOPTERIN SYNTHASE"/>
    <property type="match status" value="1"/>
</dbReference>
<reference evidence="9" key="1">
    <citation type="submission" date="2023-08" db="EMBL/GenBank/DDBJ databases">
        <authorList>
            <person name="Alioto T."/>
            <person name="Alioto T."/>
            <person name="Gomez Garrido J."/>
        </authorList>
    </citation>
    <scope>NUCLEOTIDE SEQUENCE</scope>
</reference>
<gene>
    <name evidence="9" type="ORF">OCTVUL_1B028638</name>
</gene>
<evidence type="ECO:0000256" key="2">
    <source>
        <dbReference type="ARBA" id="ARBA00005126"/>
    </source>
</evidence>
<dbReference type="GO" id="GO:0003874">
    <property type="term" value="F:6-pyruvoyltetrahydropterin synthase activity"/>
    <property type="evidence" value="ECO:0007669"/>
    <property type="project" value="UniProtKB-EC"/>
</dbReference>
<keyword evidence="6" id="KW-0862">Zinc</keyword>
<evidence type="ECO:0000256" key="6">
    <source>
        <dbReference type="ARBA" id="ARBA00022833"/>
    </source>
</evidence>
<proteinExistence type="inferred from homology"/>
<dbReference type="Proteomes" id="UP001162480">
    <property type="component" value="Chromosome 10"/>
</dbReference>
<protein>
    <recommendedName>
        <fullName evidence="4">6-pyruvoyltetrahydropterin synthase</fullName>
        <ecNumber evidence="4">4.2.3.12</ecNumber>
    </recommendedName>
</protein>
<evidence type="ECO:0000256" key="4">
    <source>
        <dbReference type="ARBA" id="ARBA00013100"/>
    </source>
</evidence>
<dbReference type="GO" id="GO:0046872">
    <property type="term" value="F:metal ion binding"/>
    <property type="evidence" value="ECO:0007669"/>
    <property type="project" value="UniProtKB-KW"/>
</dbReference>
<evidence type="ECO:0000256" key="7">
    <source>
        <dbReference type="ARBA" id="ARBA00023007"/>
    </source>
</evidence>
<evidence type="ECO:0000256" key="3">
    <source>
        <dbReference type="ARBA" id="ARBA00009164"/>
    </source>
</evidence>
<evidence type="ECO:0000256" key="1">
    <source>
        <dbReference type="ARBA" id="ARBA00001947"/>
    </source>
</evidence>
<comment type="cofactor">
    <cofactor evidence="1">
        <name>Zn(2+)</name>
        <dbReference type="ChEBI" id="CHEBI:29105"/>
    </cofactor>
</comment>
<evidence type="ECO:0000313" key="9">
    <source>
        <dbReference type="EMBL" id="CAI9728898.1"/>
    </source>
</evidence>
<evidence type="ECO:0000313" key="10">
    <source>
        <dbReference type="Proteomes" id="UP001162480"/>
    </source>
</evidence>
<dbReference type="GO" id="GO:0006729">
    <property type="term" value="P:tetrahydrobiopterin biosynthetic process"/>
    <property type="evidence" value="ECO:0007669"/>
    <property type="project" value="UniProtKB-KW"/>
</dbReference>
<dbReference type="Gene3D" id="3.30.479.10">
    <property type="entry name" value="6-pyruvoyl tetrahydropterin synthase/QueD"/>
    <property type="match status" value="1"/>
</dbReference>
<dbReference type="SUPFAM" id="SSF55620">
    <property type="entry name" value="Tetrahydrobiopterin biosynthesis enzymes-like"/>
    <property type="match status" value="1"/>
</dbReference>
<comment type="pathway">
    <text evidence="2">Cofactor biosynthesis; tetrahydrobiopterin biosynthesis; tetrahydrobiopterin from 7,8-dihydroneopterin triphosphate: step 1/3.</text>
</comment>
<dbReference type="AlphaFoldDB" id="A0AA36B6P9"/>
<dbReference type="InterPro" id="IPR007115">
    <property type="entry name" value="6-PTP_synth/QueD"/>
</dbReference>
<keyword evidence="8" id="KW-0456">Lyase</keyword>
<keyword evidence="7" id="KW-0783">Tetrahydrobiopterin biosynthesis</keyword>
<evidence type="ECO:0000256" key="5">
    <source>
        <dbReference type="ARBA" id="ARBA00022723"/>
    </source>
</evidence>
<dbReference type="EMBL" id="OX597823">
    <property type="protein sequence ID" value="CAI9728898.1"/>
    <property type="molecule type" value="Genomic_DNA"/>
</dbReference>
<dbReference type="Pfam" id="PF01242">
    <property type="entry name" value="PTPS"/>
    <property type="match status" value="1"/>
</dbReference>
<dbReference type="GO" id="GO:0005739">
    <property type="term" value="C:mitochondrion"/>
    <property type="evidence" value="ECO:0007669"/>
    <property type="project" value="TreeGrafter"/>
</dbReference>
<dbReference type="EC" id="4.2.3.12" evidence="4"/>
<keyword evidence="10" id="KW-1185">Reference proteome</keyword>
<name>A0AA36B6P9_OCTVU</name>
<evidence type="ECO:0000256" key="8">
    <source>
        <dbReference type="ARBA" id="ARBA00023239"/>
    </source>
</evidence>
<keyword evidence="5" id="KW-0479">Metal-binding</keyword>
<dbReference type="InterPro" id="IPR038418">
    <property type="entry name" value="6-PTP_synth/QueD_sf"/>
</dbReference>
<comment type="similarity">
    <text evidence="3">Belongs to the PTPS family.</text>
</comment>
<accession>A0AA36B6P9</accession>
<dbReference type="FunFam" id="3.30.479.10:FF:000003">
    <property type="entry name" value="6-pyruvoyl tetrahydrobiopterin synthase"/>
    <property type="match status" value="1"/>
</dbReference>
<dbReference type="PANTHER" id="PTHR12589">
    <property type="entry name" value="PYRUVOYL TETRAHYDROBIOPTERIN SYNTHASE"/>
    <property type="match status" value="1"/>
</dbReference>
<sequence>MPFSSLSTDFLEVTKPFLVDIWCSQSSLVHPGRKWLNNGLKLQQYLASLVYVPEFVSQTTPHEHKMPSDNDRPVVLARRIETFSACHRLHNPCLSDEVNQKIYGKCNHINGHGHNYKVEVALKGPVDPVTGMVINIVDLKQIINKCVMDVLDHKNIDKDVPYFKYNPSTGENIVVFIWNQLSEELNQRNQADLLFEIKLHETEKNVFSYYGEKTSSK</sequence>
<organism evidence="9 10">
    <name type="scientific">Octopus vulgaris</name>
    <name type="common">Common octopus</name>
    <dbReference type="NCBI Taxonomy" id="6645"/>
    <lineage>
        <taxon>Eukaryota</taxon>
        <taxon>Metazoa</taxon>
        <taxon>Spiralia</taxon>
        <taxon>Lophotrochozoa</taxon>
        <taxon>Mollusca</taxon>
        <taxon>Cephalopoda</taxon>
        <taxon>Coleoidea</taxon>
        <taxon>Octopodiformes</taxon>
        <taxon>Octopoda</taxon>
        <taxon>Incirrata</taxon>
        <taxon>Octopodidae</taxon>
        <taxon>Octopus</taxon>
    </lineage>
</organism>